<keyword evidence="5" id="KW-0677">Repeat</keyword>
<dbReference type="InterPro" id="IPR013083">
    <property type="entry name" value="Znf_RING/FYVE/PHD"/>
</dbReference>
<dbReference type="GO" id="GO:0061630">
    <property type="term" value="F:ubiquitin protein ligase activity"/>
    <property type="evidence" value="ECO:0007669"/>
    <property type="project" value="UniProtKB-EC"/>
</dbReference>
<dbReference type="InterPro" id="IPR045072">
    <property type="entry name" value="MKRN-like"/>
</dbReference>
<feature type="compositionally biased region" description="Polar residues" evidence="10">
    <location>
        <begin position="226"/>
        <end position="247"/>
    </location>
</feature>
<evidence type="ECO:0000256" key="9">
    <source>
        <dbReference type="PROSITE-ProRule" id="PRU00723"/>
    </source>
</evidence>
<feature type="compositionally biased region" description="Low complexity" evidence="10">
    <location>
        <begin position="53"/>
        <end position="70"/>
    </location>
</feature>
<evidence type="ECO:0000313" key="13">
    <source>
        <dbReference type="EMBL" id="KAK4872118.1"/>
    </source>
</evidence>
<evidence type="ECO:0000256" key="3">
    <source>
        <dbReference type="ARBA" id="ARBA00022679"/>
    </source>
</evidence>
<evidence type="ECO:0000256" key="2">
    <source>
        <dbReference type="ARBA" id="ARBA00012483"/>
    </source>
</evidence>
<keyword evidence="4 9" id="KW-0479">Metal-binding</keyword>
<reference evidence="14" key="1">
    <citation type="submission" date="2023-01" db="EMBL/GenBank/DDBJ databases">
        <title>Key to firefly adult light organ development and bioluminescence: homeobox transcription factors regulate luciferase expression and transportation to peroxisome.</title>
        <authorList>
            <person name="Fu X."/>
        </authorList>
    </citation>
    <scope>NUCLEOTIDE SEQUENCE [LARGE SCALE GENOMIC DNA]</scope>
</reference>
<evidence type="ECO:0000256" key="1">
    <source>
        <dbReference type="ARBA" id="ARBA00000900"/>
    </source>
</evidence>
<keyword evidence="8 9" id="KW-0862">Zinc</keyword>
<dbReference type="SMART" id="SM00184">
    <property type="entry name" value="RING"/>
    <property type="match status" value="1"/>
</dbReference>
<evidence type="ECO:0000256" key="4">
    <source>
        <dbReference type="ARBA" id="ARBA00022723"/>
    </source>
</evidence>
<sequence>MADNPNKCFSRSHNNTRGRGAQRDCFGSRPPLHYQEYAGDETITIRNTNLSPRSNGRIGGSNRNRISSSRNRFERMQNRRSDSYNRQVHQSSVNNHEIGNEHTQDNKENALQVTNDKNVNSGTTQQSSSTKANNNIGSLINRNSLINPHDAVTTSQRESTSDGTTPNSSEEESSSQLPIRNSSVINPNFFYLPKRELNLSPTRITPIPKEQTQQSPPSSTSDSTQGATSNNLNSGCAPSTSSNSFEASGTCPRAITKRNEAWINAPEFHPKSHVKACVEPKRNLEAEDSLSVEKTICPVIQKAGVCRLLPYCPYLHGENCDLCNYSVLHPTDEEQRMRHRQQCLERHERNMELSFAIARSREKTCGICFEIVVEKDSFDRRFGILNQCNHCFCLSCIRRWRQARQFEHKVVKACPECRVTSDFVCPSQYWVETKEDKEKLIESYKKVLAQKACKYFKQGRGVCPFGNKCFYLHALPDGTKTDVGPPRRRNNRPRDERILGIDLDVLQLIVWDLNNEIENHWPYTFTEDVDDLAAFFSDSDDSDMADYECSFQ</sequence>
<dbReference type="GO" id="GO:0008270">
    <property type="term" value="F:zinc ion binding"/>
    <property type="evidence" value="ECO:0007669"/>
    <property type="project" value="UniProtKB-KW"/>
</dbReference>
<feature type="compositionally biased region" description="Basic and acidic residues" evidence="10">
    <location>
        <begin position="98"/>
        <end position="108"/>
    </location>
</feature>
<dbReference type="PROSITE" id="PS50103">
    <property type="entry name" value="ZF_C3H1"/>
    <property type="match status" value="1"/>
</dbReference>
<dbReference type="GO" id="GO:0005634">
    <property type="term" value="C:nucleus"/>
    <property type="evidence" value="ECO:0007669"/>
    <property type="project" value="UniProtKB-ARBA"/>
</dbReference>
<dbReference type="PROSITE" id="PS00518">
    <property type="entry name" value="ZF_RING_1"/>
    <property type="match status" value="1"/>
</dbReference>
<feature type="compositionally biased region" description="Polar residues" evidence="10">
    <location>
        <begin position="7"/>
        <end position="17"/>
    </location>
</feature>
<keyword evidence="3" id="KW-0808">Transferase</keyword>
<feature type="region of interest" description="Disordered" evidence="10">
    <location>
        <begin position="207"/>
        <end position="249"/>
    </location>
</feature>
<comment type="caution">
    <text evidence="13">The sequence shown here is derived from an EMBL/GenBank/DDBJ whole genome shotgun (WGS) entry which is preliminary data.</text>
</comment>
<feature type="compositionally biased region" description="Low complexity" evidence="10">
    <location>
        <begin position="211"/>
        <end position="225"/>
    </location>
</feature>
<dbReference type="SUPFAM" id="SSF57850">
    <property type="entry name" value="RING/U-box"/>
    <property type="match status" value="1"/>
</dbReference>
<feature type="compositionally biased region" description="Polar residues" evidence="10">
    <location>
        <begin position="109"/>
        <end position="167"/>
    </location>
</feature>
<feature type="domain" description="C3H1-type" evidence="12">
    <location>
        <begin position="448"/>
        <end position="476"/>
    </location>
</feature>
<feature type="zinc finger region" description="C3H1-type" evidence="9">
    <location>
        <begin position="448"/>
        <end position="476"/>
    </location>
</feature>
<evidence type="ECO:0000259" key="12">
    <source>
        <dbReference type="PROSITE" id="PS50103"/>
    </source>
</evidence>
<dbReference type="PANTHER" id="PTHR11224:SF10">
    <property type="entry name" value="IP09428P-RELATED"/>
    <property type="match status" value="1"/>
</dbReference>
<evidence type="ECO:0000256" key="7">
    <source>
        <dbReference type="ARBA" id="ARBA00022786"/>
    </source>
</evidence>
<evidence type="ECO:0000313" key="14">
    <source>
        <dbReference type="Proteomes" id="UP001353858"/>
    </source>
</evidence>
<dbReference type="PANTHER" id="PTHR11224">
    <property type="entry name" value="MAKORIN-RELATED"/>
    <property type="match status" value="1"/>
</dbReference>
<evidence type="ECO:0000256" key="8">
    <source>
        <dbReference type="ARBA" id="ARBA00022833"/>
    </source>
</evidence>
<dbReference type="InterPro" id="IPR000571">
    <property type="entry name" value="Znf_CCCH"/>
</dbReference>
<dbReference type="PROSITE" id="PS50089">
    <property type="entry name" value="ZF_RING_2"/>
    <property type="match status" value="1"/>
</dbReference>
<dbReference type="Pfam" id="PF00097">
    <property type="entry name" value="zf-C3HC4"/>
    <property type="match status" value="1"/>
</dbReference>
<keyword evidence="7" id="KW-0833">Ubl conjugation pathway</keyword>
<dbReference type="EC" id="2.3.2.27" evidence="2"/>
<evidence type="ECO:0000256" key="6">
    <source>
        <dbReference type="ARBA" id="ARBA00022771"/>
    </source>
</evidence>
<dbReference type="Proteomes" id="UP001353858">
    <property type="component" value="Unassembled WGS sequence"/>
</dbReference>
<organism evidence="13 14">
    <name type="scientific">Aquatica leii</name>
    <dbReference type="NCBI Taxonomy" id="1421715"/>
    <lineage>
        <taxon>Eukaryota</taxon>
        <taxon>Metazoa</taxon>
        <taxon>Ecdysozoa</taxon>
        <taxon>Arthropoda</taxon>
        <taxon>Hexapoda</taxon>
        <taxon>Insecta</taxon>
        <taxon>Pterygota</taxon>
        <taxon>Neoptera</taxon>
        <taxon>Endopterygota</taxon>
        <taxon>Coleoptera</taxon>
        <taxon>Polyphaga</taxon>
        <taxon>Elateriformia</taxon>
        <taxon>Elateroidea</taxon>
        <taxon>Lampyridae</taxon>
        <taxon>Luciolinae</taxon>
        <taxon>Aquatica</taxon>
    </lineage>
</organism>
<dbReference type="InterPro" id="IPR017907">
    <property type="entry name" value="Znf_RING_CS"/>
</dbReference>
<dbReference type="InterPro" id="IPR018957">
    <property type="entry name" value="Znf_C3HC4_RING-type"/>
</dbReference>
<feature type="domain" description="RING-type" evidence="11">
    <location>
        <begin position="365"/>
        <end position="418"/>
    </location>
</feature>
<dbReference type="FunFam" id="3.30.40.10:FF:000117">
    <property type="entry name" value="Probable E3 ubiquitin-protein ligase makorin-1"/>
    <property type="match status" value="1"/>
</dbReference>
<dbReference type="InterPro" id="IPR001841">
    <property type="entry name" value="Znf_RING"/>
</dbReference>
<feature type="region of interest" description="Disordered" evidence="10">
    <location>
        <begin position="47"/>
        <end position="181"/>
    </location>
</feature>
<feature type="compositionally biased region" description="Basic and acidic residues" evidence="10">
    <location>
        <begin position="71"/>
        <end position="83"/>
    </location>
</feature>
<accession>A0AAN7QB95</accession>
<evidence type="ECO:0000256" key="5">
    <source>
        <dbReference type="ARBA" id="ARBA00022737"/>
    </source>
</evidence>
<keyword evidence="14" id="KW-1185">Reference proteome</keyword>
<dbReference type="AlphaFoldDB" id="A0AAN7QB95"/>
<dbReference type="SMART" id="SM00356">
    <property type="entry name" value="ZnF_C3H1"/>
    <property type="match status" value="2"/>
</dbReference>
<gene>
    <name evidence="13" type="ORF">RN001_016242</name>
</gene>
<proteinExistence type="predicted"/>
<keyword evidence="6 9" id="KW-0863">Zinc-finger</keyword>
<dbReference type="EMBL" id="JARPUR010000008">
    <property type="protein sequence ID" value="KAK4872118.1"/>
    <property type="molecule type" value="Genomic_DNA"/>
</dbReference>
<protein>
    <recommendedName>
        <fullName evidence="2">RING-type E3 ubiquitin transferase</fullName>
        <ecNumber evidence="2">2.3.2.27</ecNumber>
    </recommendedName>
</protein>
<comment type="catalytic activity">
    <reaction evidence="1">
        <text>S-ubiquitinyl-[E2 ubiquitin-conjugating enzyme]-L-cysteine + [acceptor protein]-L-lysine = [E2 ubiquitin-conjugating enzyme]-L-cysteine + N(6)-ubiquitinyl-[acceptor protein]-L-lysine.</text>
        <dbReference type="EC" id="2.3.2.27"/>
    </reaction>
</comment>
<feature type="region of interest" description="Disordered" evidence="10">
    <location>
        <begin position="1"/>
        <end position="29"/>
    </location>
</feature>
<evidence type="ECO:0000259" key="11">
    <source>
        <dbReference type="PROSITE" id="PS50089"/>
    </source>
</evidence>
<feature type="compositionally biased region" description="Polar residues" evidence="10">
    <location>
        <begin position="84"/>
        <end position="97"/>
    </location>
</feature>
<dbReference type="GO" id="GO:0000209">
    <property type="term" value="P:protein polyubiquitination"/>
    <property type="evidence" value="ECO:0007669"/>
    <property type="project" value="InterPro"/>
</dbReference>
<evidence type="ECO:0000256" key="10">
    <source>
        <dbReference type="SAM" id="MobiDB-lite"/>
    </source>
</evidence>
<name>A0AAN7QB95_9COLE</name>
<dbReference type="Gene3D" id="3.30.40.10">
    <property type="entry name" value="Zinc/RING finger domain, C3HC4 (zinc finger)"/>
    <property type="match status" value="1"/>
</dbReference>